<dbReference type="OrthoDB" id="413361at2759"/>
<evidence type="ECO:0000313" key="2">
    <source>
        <dbReference type="Proteomes" id="UP000030665"/>
    </source>
</evidence>
<keyword evidence="2" id="KW-1185">Reference proteome</keyword>
<name>A0A077ZNY9_TRITR</name>
<evidence type="ECO:0000313" key="1">
    <source>
        <dbReference type="EMBL" id="CDW60425.1"/>
    </source>
</evidence>
<proteinExistence type="predicted"/>
<organism evidence="1 2">
    <name type="scientific">Trichuris trichiura</name>
    <name type="common">Whipworm</name>
    <name type="synonym">Trichocephalus trichiurus</name>
    <dbReference type="NCBI Taxonomy" id="36087"/>
    <lineage>
        <taxon>Eukaryota</taxon>
        <taxon>Metazoa</taxon>
        <taxon>Ecdysozoa</taxon>
        <taxon>Nematoda</taxon>
        <taxon>Enoplea</taxon>
        <taxon>Dorylaimia</taxon>
        <taxon>Trichinellida</taxon>
        <taxon>Trichuridae</taxon>
        <taxon>Trichuris</taxon>
    </lineage>
</organism>
<sequence length="161" mass="18326">MHSSSMGPIASLAYITLEDLIFFRDKLGFKLVESLPYPPTCWKYIDLYSTCTYPADHQISVYCVMTNKPCTMRSKLQQVMAQAPSLCANLERSGLSSRDAMTTVKIVPLGKDNYDSWKMQPKHILSSRARGNMLTEHFQSQEKTVMLSILGWRAMPPRNQI</sequence>
<reference evidence="1" key="2">
    <citation type="submission" date="2014-03" db="EMBL/GenBank/DDBJ databases">
        <title>The whipworm genome and dual-species transcriptomics of an intimate host-pathogen interaction.</title>
        <authorList>
            <person name="Foth B.J."/>
            <person name="Tsai I.J."/>
            <person name="Reid A.J."/>
            <person name="Bancroft A.J."/>
            <person name="Nichol S."/>
            <person name="Tracey A."/>
            <person name="Holroyd N."/>
            <person name="Cotton J.A."/>
            <person name="Stanley E.J."/>
            <person name="Zarowiecki M."/>
            <person name="Liu J.Z."/>
            <person name="Huckvale T."/>
            <person name="Cooper P.J."/>
            <person name="Grencis R.K."/>
            <person name="Berriman M."/>
        </authorList>
    </citation>
    <scope>NUCLEOTIDE SEQUENCE [LARGE SCALE GENOMIC DNA]</scope>
</reference>
<dbReference type="EMBL" id="HG807095">
    <property type="protein sequence ID" value="CDW60425.1"/>
    <property type="molecule type" value="Genomic_DNA"/>
</dbReference>
<reference evidence="1" key="1">
    <citation type="submission" date="2014-01" db="EMBL/GenBank/DDBJ databases">
        <authorList>
            <person name="Aslett M."/>
        </authorList>
    </citation>
    <scope>NUCLEOTIDE SEQUENCE</scope>
</reference>
<gene>
    <name evidence="1" type="ORF">TTRE_0000880401</name>
</gene>
<accession>A0A077ZNY9</accession>
<protein>
    <submittedName>
        <fullName evidence="1">Uncharacterized protein</fullName>
    </submittedName>
</protein>
<dbReference type="AlphaFoldDB" id="A0A077ZNY9"/>
<dbReference type="Proteomes" id="UP000030665">
    <property type="component" value="Unassembled WGS sequence"/>
</dbReference>